<feature type="transmembrane region" description="Helical" evidence="1">
    <location>
        <begin position="44"/>
        <end position="66"/>
    </location>
</feature>
<dbReference type="AlphaFoldDB" id="X7S9B7"/>
<proteinExistence type="predicted"/>
<organism evidence="2">
    <name type="scientific">Fusobacterium nucleatum 13_3C</name>
    <dbReference type="NCBI Taxonomy" id="1357398"/>
    <lineage>
        <taxon>Bacteria</taxon>
        <taxon>Fusobacteriati</taxon>
        <taxon>Fusobacteriota</taxon>
        <taxon>Fusobacteriia</taxon>
        <taxon>Fusobacteriales</taxon>
        <taxon>Fusobacteriaceae</taxon>
        <taxon>Fusobacterium</taxon>
    </lineage>
</organism>
<comment type="caution">
    <text evidence="2">The sequence shown here is derived from an EMBL/GenBank/DDBJ whole genome shotgun (WGS) entry which is preliminary data.</text>
</comment>
<gene>
    <name evidence="2" type="ORF">HMPREF2085_00437</name>
</gene>
<protein>
    <submittedName>
        <fullName evidence="2">Uncharacterized protein</fullName>
    </submittedName>
</protein>
<name>X7S9B7_FUSNU</name>
<feature type="transmembrane region" description="Helical" evidence="1">
    <location>
        <begin position="72"/>
        <end position="94"/>
    </location>
</feature>
<evidence type="ECO:0000256" key="1">
    <source>
        <dbReference type="SAM" id="Phobius"/>
    </source>
</evidence>
<feature type="transmembrane region" description="Helical" evidence="1">
    <location>
        <begin position="6"/>
        <end position="23"/>
    </location>
</feature>
<accession>X7S9B7</accession>
<reference evidence="2" key="1">
    <citation type="submission" date="2014-01" db="EMBL/GenBank/DDBJ databases">
        <title>The Genome Sequence of Fusobacterium nucleatum 13_3C.</title>
        <authorList>
            <consortium name="The Broad Institute Genomics Platform"/>
            <person name="Earl A."/>
            <person name="Allen-Vercoe E."/>
            <person name="Daigneault M."/>
            <person name="Young S.K."/>
            <person name="Zeng Q."/>
            <person name="Gargeya S."/>
            <person name="Fitzgerald M."/>
            <person name="Abouelleil A."/>
            <person name="Alvarado L."/>
            <person name="Chapman S.B."/>
            <person name="Gainer-Dewar J."/>
            <person name="Goldberg J."/>
            <person name="Griggs A."/>
            <person name="Gujja S."/>
            <person name="Hansen M."/>
            <person name="Howarth C."/>
            <person name="Imamovic A."/>
            <person name="Ireland A."/>
            <person name="Larimer J."/>
            <person name="McCowan C."/>
            <person name="Murphy C."/>
            <person name="Pearson M."/>
            <person name="Poon T.W."/>
            <person name="Priest M."/>
            <person name="Roberts A."/>
            <person name="Saif S."/>
            <person name="Shea T."/>
            <person name="Sykes S."/>
            <person name="Wortman J."/>
            <person name="Nusbaum C."/>
            <person name="Birren B."/>
        </authorList>
    </citation>
    <scope>NUCLEOTIDE SEQUENCE [LARGE SCALE GENOMIC DNA]</scope>
    <source>
        <strain evidence="2">13_3C</strain>
    </source>
</reference>
<sequence length="146" mass="17478">MDIKFLFYTFLCVIAFIFVVRFGNKKFVLIKEKKYYHKLLKLKLSTRILIIILAWIFSVTWIIIAYKYDYKGISILGMLPFVLVCSEVVNIPIWEYLRNKIIKLSYSDSIKGWLNFFNALLTAYLVFIEFFVIGFCIILARFLRWI</sequence>
<keyword evidence="1" id="KW-1133">Transmembrane helix</keyword>
<dbReference type="PATRIC" id="fig|1357398.3.peg.422"/>
<keyword evidence="1" id="KW-0472">Membrane</keyword>
<dbReference type="HOGENOM" id="CLU_1774706_0_0_0"/>
<feature type="transmembrane region" description="Helical" evidence="1">
    <location>
        <begin position="115"/>
        <end position="143"/>
    </location>
</feature>
<dbReference type="OrthoDB" id="88316at2"/>
<dbReference type="EMBL" id="JAOZ01000004">
    <property type="protein sequence ID" value="ETZ29619.1"/>
    <property type="molecule type" value="Genomic_DNA"/>
</dbReference>
<evidence type="ECO:0000313" key="2">
    <source>
        <dbReference type="EMBL" id="ETZ29619.1"/>
    </source>
</evidence>
<keyword evidence="1" id="KW-0812">Transmembrane</keyword>